<reference evidence="2 3" key="1">
    <citation type="submission" date="2021-05" db="EMBL/GenBank/DDBJ databases">
        <title>Fusibacter ferrireducens sp. nov., an anaerobic, sulfur- and Fe-reducing bacterium isolated from the mangrove sediment.</title>
        <authorList>
            <person name="Qiu D."/>
        </authorList>
    </citation>
    <scope>NUCLEOTIDE SEQUENCE [LARGE SCALE GENOMIC DNA]</scope>
    <source>
        <strain evidence="2 3">DSM 12116</strain>
    </source>
</reference>
<keyword evidence="1" id="KW-1133">Transmembrane helix</keyword>
<evidence type="ECO:0000313" key="3">
    <source>
        <dbReference type="Proteomes" id="UP000746471"/>
    </source>
</evidence>
<proteinExistence type="predicted"/>
<evidence type="ECO:0008006" key="4">
    <source>
        <dbReference type="Google" id="ProtNLM"/>
    </source>
</evidence>
<dbReference type="Proteomes" id="UP000746471">
    <property type="component" value="Unassembled WGS sequence"/>
</dbReference>
<keyword evidence="1" id="KW-0472">Membrane</keyword>
<gene>
    <name evidence="2" type="ORF">KHM83_17050</name>
</gene>
<sequence>MAEQDQGKEVKKKKSGGCLVVLLVLLLTPILVVGALYIFNKDFNLSVNSLMSNVPGPVGSYFGSFPTREEEQAQIRVISDYMLSIEESRAVDKLMVLMTEDKGAYDEVIKDMLRTNPNKTKNILDSIRSLSVTSDVIISTVDQINQEKQNDLQDVADYWAALPTTSAIEEINQMIASSINGYKSVAEIVDLMDPSIAETILYQLDSTDLNKIMANLTDAQALAIKEAHMTVTRRDSDLEQMATVFMGEDAATLIQTLGNSQTYTVDELAVIYKAMGAKKAGEVLAKSTDDTFVFNVIEKMKENELLNSGVDNLTSDVLKSLKVYKEFDDNVSELVNVYDKMGTDKVASILQNMLLNASPSQVYDLSNGDFITISDEKLVLDILNSFSQTQKADILSLLDNTLSTELTRMLALPQN</sequence>
<comment type="caution">
    <text evidence="2">The sequence shown here is derived from an EMBL/GenBank/DDBJ whole genome shotgun (WGS) entry which is preliminary data.</text>
</comment>
<dbReference type="SUPFAM" id="SSF158791">
    <property type="entry name" value="MgtE N-terminal domain-like"/>
    <property type="match status" value="1"/>
</dbReference>
<name>A0ABS5PU50_9FIRM</name>
<evidence type="ECO:0000313" key="2">
    <source>
        <dbReference type="EMBL" id="MBS7528397.1"/>
    </source>
</evidence>
<dbReference type="RefSeq" id="WP_213238256.1">
    <property type="nucleotide sequence ID" value="NZ_JAHBCL010000039.1"/>
</dbReference>
<feature type="transmembrane region" description="Helical" evidence="1">
    <location>
        <begin position="18"/>
        <end position="39"/>
    </location>
</feature>
<accession>A0ABS5PU50</accession>
<organism evidence="2 3">
    <name type="scientific">Fusibacter paucivorans</name>
    <dbReference type="NCBI Taxonomy" id="76009"/>
    <lineage>
        <taxon>Bacteria</taxon>
        <taxon>Bacillati</taxon>
        <taxon>Bacillota</taxon>
        <taxon>Clostridia</taxon>
        <taxon>Eubacteriales</taxon>
        <taxon>Eubacteriales Family XII. Incertae Sedis</taxon>
        <taxon>Fusibacter</taxon>
    </lineage>
</organism>
<dbReference type="EMBL" id="JAHBCL010000039">
    <property type="protein sequence ID" value="MBS7528397.1"/>
    <property type="molecule type" value="Genomic_DNA"/>
</dbReference>
<protein>
    <recommendedName>
        <fullName evidence="4">Flagellar motility protein MotE, a chaperone for MotC folding</fullName>
    </recommendedName>
</protein>
<keyword evidence="1" id="KW-0812">Transmembrane</keyword>
<keyword evidence="3" id="KW-1185">Reference proteome</keyword>
<evidence type="ECO:0000256" key="1">
    <source>
        <dbReference type="SAM" id="Phobius"/>
    </source>
</evidence>